<dbReference type="InterPro" id="IPR036263">
    <property type="entry name" value="Chorismate_II_sf"/>
</dbReference>
<reference evidence="4" key="1">
    <citation type="journal article" date="2014" name="Int. J. Syst. Evol. Microbiol.">
        <title>Complete genome sequence of Corynebacterium casei LMG S-19264T (=DSM 44701T), isolated from a smear-ripened cheese.</title>
        <authorList>
            <consortium name="US DOE Joint Genome Institute (JGI-PGF)"/>
            <person name="Walter F."/>
            <person name="Albersmeier A."/>
            <person name="Kalinowski J."/>
            <person name="Ruckert C."/>
        </authorList>
    </citation>
    <scope>NUCLEOTIDE SEQUENCE</scope>
    <source>
        <strain evidence="4">KCTC 23224</strain>
    </source>
</reference>
<dbReference type="SUPFAM" id="SSF48600">
    <property type="entry name" value="Chorismate mutase II"/>
    <property type="match status" value="1"/>
</dbReference>
<dbReference type="SUPFAM" id="SSF51569">
    <property type="entry name" value="Aldolase"/>
    <property type="match status" value="1"/>
</dbReference>
<dbReference type="GO" id="GO:0016740">
    <property type="term" value="F:transferase activity"/>
    <property type="evidence" value="ECO:0007669"/>
    <property type="project" value="UniProtKB-KW"/>
</dbReference>
<dbReference type="Pfam" id="PF01817">
    <property type="entry name" value="CM_2"/>
    <property type="match status" value="1"/>
</dbReference>
<dbReference type="GO" id="GO:0004106">
    <property type="term" value="F:chorismate mutase activity"/>
    <property type="evidence" value="ECO:0007669"/>
    <property type="project" value="UniProtKB-EC"/>
</dbReference>
<dbReference type="InterPro" id="IPR052899">
    <property type="entry name" value="Class-I_DAHP_synthase"/>
</dbReference>
<dbReference type="RefSeq" id="WP_229800465.1">
    <property type="nucleotide sequence ID" value="NZ_BMYF01000002.1"/>
</dbReference>
<protein>
    <recommendedName>
        <fullName evidence="1">chorismate mutase</fullName>
        <ecNumber evidence="1">5.4.99.5</ecNumber>
    </recommendedName>
</protein>
<feature type="domain" description="Chorismate mutase" evidence="3">
    <location>
        <begin position="264"/>
        <end position="355"/>
    </location>
</feature>
<evidence type="ECO:0000256" key="1">
    <source>
        <dbReference type="ARBA" id="ARBA00012404"/>
    </source>
</evidence>
<keyword evidence="2" id="KW-0808">Transferase</keyword>
<accession>A0A8J3G482</accession>
<dbReference type="Gene3D" id="3.20.20.70">
    <property type="entry name" value="Aldolase class I"/>
    <property type="match status" value="1"/>
</dbReference>
<dbReference type="PROSITE" id="PS51168">
    <property type="entry name" value="CHORISMATE_MUT_2"/>
    <property type="match status" value="1"/>
</dbReference>
<name>A0A8J3G482_9BACT</name>
<sequence>MDTIHLNEWGFVSNKPFVIAGPCSVETPQQLDATVGQLVEKGIQVIRGGVWKPRTRPNSFEGVGEIALPWIKDVKQKYGVKFATEVATPYHVEKALKFGMDILWVGARSTVNPFTVQEIANALKGVDIPVLVKNPVNPDVALWIGALERLNQAGIKKLGAIHRGFSNFNDHTYRNSPLWQIPLELKTRYPYLPLINDPSHICGKRDLIQMIAQMALDLDMEGLIIESHIRPDEAWSDAAQQVTPDALNVLLSQLHVPSPSAENPIFKSKLELIREQIDEVDRALLATLSQRMKLVEQAGIFKKENDVALFQIDRWKKVFQSRPEWAVQMDLNPDFIKELFRIIHVESIREQSKHMGE</sequence>
<dbReference type="Pfam" id="PF00793">
    <property type="entry name" value="DAHP_synth_1"/>
    <property type="match status" value="1"/>
</dbReference>
<proteinExistence type="predicted"/>
<evidence type="ECO:0000256" key="2">
    <source>
        <dbReference type="ARBA" id="ARBA00022679"/>
    </source>
</evidence>
<dbReference type="InterPro" id="IPR006218">
    <property type="entry name" value="DAHP1/KDSA"/>
</dbReference>
<evidence type="ECO:0000259" key="3">
    <source>
        <dbReference type="PROSITE" id="PS51168"/>
    </source>
</evidence>
<dbReference type="Gene3D" id="1.20.59.10">
    <property type="entry name" value="Chorismate mutase"/>
    <property type="match status" value="1"/>
</dbReference>
<organism evidence="4 5">
    <name type="scientific">Mongoliitalea lutea</name>
    <dbReference type="NCBI Taxonomy" id="849756"/>
    <lineage>
        <taxon>Bacteria</taxon>
        <taxon>Pseudomonadati</taxon>
        <taxon>Bacteroidota</taxon>
        <taxon>Cytophagia</taxon>
        <taxon>Cytophagales</taxon>
        <taxon>Cyclobacteriaceae</taxon>
        <taxon>Mongoliitalea</taxon>
    </lineage>
</organism>
<evidence type="ECO:0000313" key="4">
    <source>
        <dbReference type="EMBL" id="GHB27462.1"/>
    </source>
</evidence>
<keyword evidence="5" id="KW-1185">Reference proteome</keyword>
<gene>
    <name evidence="4" type="ORF">GCM10008106_05250</name>
</gene>
<dbReference type="SMART" id="SM00830">
    <property type="entry name" value="CM_2"/>
    <property type="match status" value="1"/>
</dbReference>
<dbReference type="InterPro" id="IPR013785">
    <property type="entry name" value="Aldolase_TIM"/>
</dbReference>
<dbReference type="GO" id="GO:0046417">
    <property type="term" value="P:chorismate metabolic process"/>
    <property type="evidence" value="ECO:0007669"/>
    <property type="project" value="InterPro"/>
</dbReference>
<evidence type="ECO:0000313" key="5">
    <source>
        <dbReference type="Proteomes" id="UP000642809"/>
    </source>
</evidence>
<dbReference type="Proteomes" id="UP000642809">
    <property type="component" value="Unassembled WGS sequence"/>
</dbReference>
<dbReference type="PANTHER" id="PTHR43018">
    <property type="entry name" value="PHOSPHO-2-DEHYDRO-3-DEOXYHEPTONATE ALDOLASE"/>
    <property type="match status" value="1"/>
</dbReference>
<comment type="caution">
    <text evidence="4">The sequence shown here is derived from an EMBL/GenBank/DDBJ whole genome shotgun (WGS) entry which is preliminary data.</text>
</comment>
<dbReference type="PANTHER" id="PTHR43018:SF1">
    <property type="entry name" value="PROTEIN AROA(G)"/>
    <property type="match status" value="1"/>
</dbReference>
<dbReference type="InterPro" id="IPR002701">
    <property type="entry name" value="CM_II_prokaryot"/>
</dbReference>
<dbReference type="InterPro" id="IPR036979">
    <property type="entry name" value="CM_dom_sf"/>
</dbReference>
<dbReference type="EC" id="5.4.99.5" evidence="1"/>
<dbReference type="AlphaFoldDB" id="A0A8J3G482"/>
<reference evidence="4" key="2">
    <citation type="submission" date="2020-09" db="EMBL/GenBank/DDBJ databases">
        <authorList>
            <person name="Sun Q."/>
            <person name="Kim S."/>
        </authorList>
    </citation>
    <scope>NUCLEOTIDE SEQUENCE</scope>
    <source>
        <strain evidence="4">KCTC 23224</strain>
    </source>
</reference>
<dbReference type="EMBL" id="BMYF01000002">
    <property type="protein sequence ID" value="GHB27462.1"/>
    <property type="molecule type" value="Genomic_DNA"/>
</dbReference>